<dbReference type="PROSITE" id="PS50263">
    <property type="entry name" value="CN_HYDROLASE"/>
    <property type="match status" value="1"/>
</dbReference>
<dbReference type="GO" id="GO:0042158">
    <property type="term" value="P:lipoprotein biosynthetic process"/>
    <property type="evidence" value="ECO:0007669"/>
    <property type="project" value="UniProtKB-UniRule"/>
</dbReference>
<dbReference type="PANTHER" id="PTHR38686:SF1">
    <property type="entry name" value="APOLIPOPROTEIN N-ACYLTRANSFERASE"/>
    <property type="match status" value="1"/>
</dbReference>
<dbReference type="GO" id="GO:0005886">
    <property type="term" value="C:plasma membrane"/>
    <property type="evidence" value="ECO:0007669"/>
    <property type="project" value="UniProtKB-SubCell"/>
</dbReference>
<evidence type="ECO:0000256" key="8">
    <source>
        <dbReference type="ARBA" id="ARBA00023315"/>
    </source>
</evidence>
<comment type="caution">
    <text evidence="11">The sequence shown here is derived from an EMBL/GenBank/DDBJ whole genome shotgun (WGS) entry which is preliminary data.</text>
</comment>
<dbReference type="eggNOG" id="COG0815">
    <property type="taxonomic scope" value="Bacteria"/>
</dbReference>
<keyword evidence="5 9" id="KW-0812">Transmembrane</keyword>
<accession>A0A086XWS2</accession>
<dbReference type="AlphaFoldDB" id="A0A086XWS2"/>
<comment type="pathway">
    <text evidence="9">Protein modification; lipoprotein biosynthesis (N-acyl transfer).</text>
</comment>
<comment type="caution">
    <text evidence="9">Lacks conserved residue(s) required for the propagation of feature annotation.</text>
</comment>
<evidence type="ECO:0000256" key="7">
    <source>
        <dbReference type="ARBA" id="ARBA00023136"/>
    </source>
</evidence>
<dbReference type="NCBIfam" id="TIGR00546">
    <property type="entry name" value="lnt"/>
    <property type="match status" value="1"/>
</dbReference>
<protein>
    <recommendedName>
        <fullName evidence="9">Apolipoprotein N-acyltransferase</fullName>
        <shortName evidence="9">ALP N-acyltransferase</shortName>
        <ecNumber evidence="9">2.3.1.269</ecNumber>
    </recommendedName>
</protein>
<dbReference type="Gene3D" id="3.60.110.10">
    <property type="entry name" value="Carbon-nitrogen hydrolase"/>
    <property type="match status" value="1"/>
</dbReference>
<evidence type="ECO:0000256" key="9">
    <source>
        <dbReference type="HAMAP-Rule" id="MF_01148"/>
    </source>
</evidence>
<dbReference type="UniPathway" id="UPA00666"/>
<feature type="domain" description="CN hydrolase" evidence="10">
    <location>
        <begin position="233"/>
        <end position="476"/>
    </location>
</feature>
<dbReference type="EC" id="2.3.1.269" evidence="9"/>
<keyword evidence="7 9" id="KW-0472">Membrane</keyword>
<comment type="function">
    <text evidence="9">Catalyzes the phospholipid dependent N-acylation of the N-terminal cysteine of apolipoprotein, the last step in lipoprotein maturation.</text>
</comment>
<comment type="catalytic activity">
    <reaction evidence="9">
        <text>N-terminal S-1,2-diacyl-sn-glyceryl-L-cysteinyl-[lipoprotein] + a glycerophospholipid = N-acyl-S-1,2-diacyl-sn-glyceryl-L-cysteinyl-[lipoprotein] + a 2-acyl-sn-glycero-3-phospholipid + H(+)</text>
        <dbReference type="Rhea" id="RHEA:48228"/>
        <dbReference type="Rhea" id="RHEA-COMP:14681"/>
        <dbReference type="Rhea" id="RHEA-COMP:14684"/>
        <dbReference type="ChEBI" id="CHEBI:15378"/>
        <dbReference type="ChEBI" id="CHEBI:136912"/>
        <dbReference type="ChEBI" id="CHEBI:140656"/>
        <dbReference type="ChEBI" id="CHEBI:140657"/>
        <dbReference type="ChEBI" id="CHEBI:140660"/>
        <dbReference type="EC" id="2.3.1.269"/>
    </reaction>
</comment>
<keyword evidence="12" id="KW-1185">Reference proteome</keyword>
<evidence type="ECO:0000256" key="1">
    <source>
        <dbReference type="ARBA" id="ARBA00004651"/>
    </source>
</evidence>
<reference evidence="11 12" key="1">
    <citation type="submission" date="2014-03" db="EMBL/GenBank/DDBJ databases">
        <title>Genome of Paenirhodobacter enshiensis DW2-9.</title>
        <authorList>
            <person name="Wang D."/>
            <person name="Wang G."/>
        </authorList>
    </citation>
    <scope>NUCLEOTIDE SEQUENCE [LARGE SCALE GENOMIC DNA]</scope>
    <source>
        <strain evidence="11 12">DW2-9</strain>
    </source>
</reference>
<feature type="transmembrane region" description="Helical" evidence="9">
    <location>
        <begin position="168"/>
        <end position="189"/>
    </location>
</feature>
<evidence type="ECO:0000256" key="5">
    <source>
        <dbReference type="ARBA" id="ARBA00022692"/>
    </source>
</evidence>
<dbReference type="Proteomes" id="UP000028824">
    <property type="component" value="Unassembled WGS sequence"/>
</dbReference>
<keyword evidence="4 9" id="KW-0808">Transferase</keyword>
<dbReference type="InterPro" id="IPR036526">
    <property type="entry name" value="C-N_Hydrolase_sf"/>
</dbReference>
<comment type="similarity">
    <text evidence="2 9">Belongs to the CN hydrolase family. Apolipoprotein N-acyltransferase subfamily.</text>
</comment>
<evidence type="ECO:0000313" key="11">
    <source>
        <dbReference type="EMBL" id="KFI26472.1"/>
    </source>
</evidence>
<dbReference type="CDD" id="cd07571">
    <property type="entry name" value="ALP_N-acyl_transferase"/>
    <property type="match status" value="1"/>
</dbReference>
<dbReference type="Pfam" id="PF20154">
    <property type="entry name" value="LNT_N"/>
    <property type="match status" value="1"/>
</dbReference>
<gene>
    <name evidence="9" type="primary">lnt</name>
    <name evidence="11" type="ORF">CG50_01710</name>
</gene>
<dbReference type="InterPro" id="IPR003010">
    <property type="entry name" value="C-N_Hydrolase"/>
</dbReference>
<organism evidence="11 12">
    <name type="scientific">Paenirhodobacter enshiensis</name>
    <dbReference type="NCBI Taxonomy" id="1105367"/>
    <lineage>
        <taxon>Bacteria</taxon>
        <taxon>Pseudomonadati</taxon>
        <taxon>Pseudomonadota</taxon>
        <taxon>Alphaproteobacteria</taxon>
        <taxon>Rhodobacterales</taxon>
        <taxon>Rhodobacter group</taxon>
        <taxon>Paenirhodobacter</taxon>
    </lineage>
</organism>
<evidence type="ECO:0000256" key="4">
    <source>
        <dbReference type="ARBA" id="ARBA00022679"/>
    </source>
</evidence>
<comment type="subcellular location">
    <subcellularLocation>
        <location evidence="1 9">Cell membrane</location>
        <topology evidence="1 9">Multi-pass membrane protein</topology>
    </subcellularLocation>
</comment>
<keyword evidence="3 9" id="KW-1003">Cell membrane</keyword>
<dbReference type="Pfam" id="PF00795">
    <property type="entry name" value="CN_hydrolase"/>
    <property type="match status" value="1"/>
</dbReference>
<feature type="transmembrane region" description="Helical" evidence="9">
    <location>
        <begin position="489"/>
        <end position="506"/>
    </location>
</feature>
<dbReference type="InterPro" id="IPR004563">
    <property type="entry name" value="Apolipo_AcylTrfase"/>
</dbReference>
<proteinExistence type="inferred from homology"/>
<keyword evidence="8 9" id="KW-0012">Acyltransferase</keyword>
<evidence type="ECO:0000259" key="10">
    <source>
        <dbReference type="PROSITE" id="PS50263"/>
    </source>
</evidence>
<evidence type="ECO:0000256" key="6">
    <source>
        <dbReference type="ARBA" id="ARBA00022989"/>
    </source>
</evidence>
<evidence type="ECO:0000256" key="2">
    <source>
        <dbReference type="ARBA" id="ARBA00010065"/>
    </source>
</evidence>
<feature type="transmembrane region" description="Helical" evidence="9">
    <location>
        <begin position="61"/>
        <end position="82"/>
    </location>
</feature>
<keyword evidence="6 9" id="KW-1133">Transmembrane helix</keyword>
<feature type="transmembrane region" description="Helical" evidence="9">
    <location>
        <begin position="134"/>
        <end position="156"/>
    </location>
</feature>
<dbReference type="GO" id="GO:0016410">
    <property type="term" value="F:N-acyltransferase activity"/>
    <property type="evidence" value="ECO:0007669"/>
    <property type="project" value="UniProtKB-UniRule"/>
</dbReference>
<dbReference type="PANTHER" id="PTHR38686">
    <property type="entry name" value="APOLIPOPROTEIN N-ACYLTRANSFERASE"/>
    <property type="match status" value="1"/>
</dbReference>
<evidence type="ECO:0000256" key="3">
    <source>
        <dbReference type="ARBA" id="ARBA00022475"/>
    </source>
</evidence>
<sequence length="518" mass="55721">MKDRLRMPLPAFLRPPARPRWGRLAVAAGLGAGVALGQVPFSLWPVAMVALSVLLRMLATGWAGWTAFAAGIGYVAAGMFWITEPFMVEAKVYGWMAPFALILMGAGMGAFWALGAGLGAKLGHTTGRRALGAAVGLAASDALRSYIFTGFPWILFGHIWIGTPVAQGAAWIGAIGLSLCTLLVAALPWLRPGRAVQGVAVGAVAIGLAWWGGSLRLDAKVPPRDPAINLRLVQPNATQALKWDPRYALPFFYRHLDLTAEPPAAGKPRPDLVIWPETAVPFLLDNPGDGLNMIAEAAGGVPVALGIQRSEGERYYNSLVVLGPDARVEDLYDKSHLVPFGEYIPWGDELSRFGISAFAARTGNGYTPGAGETILDLGRLGKVEPLICYEAVFPQDIRRVPERPDWIMQATNDAWFGNLSGPWQHMALSRLRAIEFGLPVARAANTGVSVMIDARGEVTAELGMNQQGVIDAALPPALPETFYARWGDLPPIAAIVVLAFIILSWPRHYGVDRSFRQV</sequence>
<dbReference type="HAMAP" id="MF_01148">
    <property type="entry name" value="Lnt"/>
    <property type="match status" value="1"/>
</dbReference>
<dbReference type="InterPro" id="IPR045378">
    <property type="entry name" value="LNT_N"/>
</dbReference>
<feature type="transmembrane region" description="Helical" evidence="9">
    <location>
        <begin position="94"/>
        <end position="114"/>
    </location>
</feature>
<name>A0A086XWS2_9RHOB</name>
<dbReference type="STRING" id="1105367.CG50_01710"/>
<dbReference type="SUPFAM" id="SSF56317">
    <property type="entry name" value="Carbon-nitrogen hydrolase"/>
    <property type="match status" value="1"/>
</dbReference>
<evidence type="ECO:0000313" key="12">
    <source>
        <dbReference type="Proteomes" id="UP000028824"/>
    </source>
</evidence>
<dbReference type="EMBL" id="JFZB01000014">
    <property type="protein sequence ID" value="KFI26472.1"/>
    <property type="molecule type" value="Genomic_DNA"/>
</dbReference>